<proteinExistence type="predicted"/>
<sequence>RAEGIYPGTLPLDRVEVLVTNGNPSRVNIKQLGGRVMEMIKLSTTSTIIPADTKSKDKGKGIMVEEPKPLKKKQQVEMDEEYARKLQKNIWKKKRAEHYRALMRLQHKKKSREEKRFSTSKAKNFSDDFLLNTLGSMFEKPDEQAQVWKNQKSIHSQAKVKSWKLLESCGVHIIKFSTTQLVLLVERRYLLSRFTLDQMLNAVRLRVEEESKMSLELLSFGVDAAMDLKEKQYVFNAVGEEVSAARQKMMLLDSATERSLMLLSQVKTPFEVAFLELVKLIIVSSHRYPIQVLVFMPLDNLEFSDSDDSTLRINITSILPVDSKMVELLTFTPPIGDSSEGMLVVAYKFLNPHCPRHQVFNPLDVPVICCLCLGDRSSILAA</sequence>
<evidence type="ECO:0000313" key="1">
    <source>
        <dbReference type="EMBL" id="GEU41836.1"/>
    </source>
</evidence>
<comment type="caution">
    <text evidence="1">The sequence shown here is derived from an EMBL/GenBank/DDBJ whole genome shotgun (WGS) entry which is preliminary data.</text>
</comment>
<reference evidence="1" key="1">
    <citation type="journal article" date="2019" name="Sci. Rep.">
        <title>Draft genome of Tanacetum cinerariifolium, the natural source of mosquito coil.</title>
        <authorList>
            <person name="Yamashiro T."/>
            <person name="Shiraishi A."/>
            <person name="Satake H."/>
            <person name="Nakayama K."/>
        </authorList>
    </citation>
    <scope>NUCLEOTIDE SEQUENCE</scope>
</reference>
<dbReference type="EMBL" id="BKCJ010001490">
    <property type="protein sequence ID" value="GEU41836.1"/>
    <property type="molecule type" value="Genomic_DNA"/>
</dbReference>
<feature type="non-terminal residue" evidence="1">
    <location>
        <position position="1"/>
    </location>
</feature>
<name>A0A6L2JXU0_TANCI</name>
<dbReference type="AlphaFoldDB" id="A0A6L2JXU0"/>
<protein>
    <submittedName>
        <fullName evidence="1">Uncharacterized protein</fullName>
    </submittedName>
</protein>
<gene>
    <name evidence="1" type="ORF">Tci_013814</name>
</gene>
<organism evidence="1">
    <name type="scientific">Tanacetum cinerariifolium</name>
    <name type="common">Dalmatian daisy</name>
    <name type="synonym">Chrysanthemum cinerariifolium</name>
    <dbReference type="NCBI Taxonomy" id="118510"/>
    <lineage>
        <taxon>Eukaryota</taxon>
        <taxon>Viridiplantae</taxon>
        <taxon>Streptophyta</taxon>
        <taxon>Embryophyta</taxon>
        <taxon>Tracheophyta</taxon>
        <taxon>Spermatophyta</taxon>
        <taxon>Magnoliopsida</taxon>
        <taxon>eudicotyledons</taxon>
        <taxon>Gunneridae</taxon>
        <taxon>Pentapetalae</taxon>
        <taxon>asterids</taxon>
        <taxon>campanulids</taxon>
        <taxon>Asterales</taxon>
        <taxon>Asteraceae</taxon>
        <taxon>Asteroideae</taxon>
        <taxon>Anthemideae</taxon>
        <taxon>Anthemidinae</taxon>
        <taxon>Tanacetum</taxon>
    </lineage>
</organism>
<accession>A0A6L2JXU0</accession>